<evidence type="ECO:0000256" key="1">
    <source>
        <dbReference type="ARBA" id="ARBA00022737"/>
    </source>
</evidence>
<feature type="repeat" description="ANK" evidence="3">
    <location>
        <begin position="762"/>
        <end position="795"/>
    </location>
</feature>
<feature type="repeat" description="ANK" evidence="3">
    <location>
        <begin position="892"/>
        <end position="924"/>
    </location>
</feature>
<evidence type="ECO:0000256" key="3">
    <source>
        <dbReference type="PROSITE-ProRule" id="PRU00023"/>
    </source>
</evidence>
<keyword evidence="1" id="KW-0677">Repeat</keyword>
<feature type="repeat" description="ANK" evidence="3">
    <location>
        <begin position="482"/>
        <end position="514"/>
    </location>
</feature>
<feature type="signal peptide" evidence="5">
    <location>
        <begin position="1"/>
        <end position="21"/>
    </location>
</feature>
<feature type="repeat" description="ANK" evidence="3">
    <location>
        <begin position="338"/>
        <end position="370"/>
    </location>
</feature>
<dbReference type="EMBL" id="JALLAZ020000199">
    <property type="protein sequence ID" value="KAL3801144.1"/>
    <property type="molecule type" value="Genomic_DNA"/>
</dbReference>
<organism evidence="6 7">
    <name type="scientific">Stephanodiscus triporus</name>
    <dbReference type="NCBI Taxonomy" id="2934178"/>
    <lineage>
        <taxon>Eukaryota</taxon>
        <taxon>Sar</taxon>
        <taxon>Stramenopiles</taxon>
        <taxon>Ochrophyta</taxon>
        <taxon>Bacillariophyta</taxon>
        <taxon>Coscinodiscophyceae</taxon>
        <taxon>Thalassiosirophycidae</taxon>
        <taxon>Stephanodiscales</taxon>
        <taxon>Stephanodiscaceae</taxon>
        <taxon>Stephanodiscus</taxon>
    </lineage>
</organism>
<dbReference type="PANTHER" id="PTHR24173:SF74">
    <property type="entry name" value="ANKYRIN REPEAT DOMAIN-CONTAINING PROTEIN 16"/>
    <property type="match status" value="1"/>
</dbReference>
<feature type="repeat" description="ANK" evidence="3">
    <location>
        <begin position="448"/>
        <end position="472"/>
    </location>
</feature>
<keyword evidence="2 3" id="KW-0040">ANK repeat</keyword>
<feature type="chain" id="PRO_5044852472" evidence="5">
    <location>
        <begin position="22"/>
        <end position="964"/>
    </location>
</feature>
<dbReference type="Proteomes" id="UP001530315">
    <property type="component" value="Unassembled WGS sequence"/>
</dbReference>
<dbReference type="InterPro" id="IPR002110">
    <property type="entry name" value="Ankyrin_rpt"/>
</dbReference>
<evidence type="ECO:0000256" key="4">
    <source>
        <dbReference type="SAM" id="MobiDB-lite"/>
    </source>
</evidence>
<feature type="repeat" description="ANK" evidence="3">
    <location>
        <begin position="371"/>
        <end position="393"/>
    </location>
</feature>
<dbReference type="InterPro" id="IPR036770">
    <property type="entry name" value="Ankyrin_rpt-contain_sf"/>
</dbReference>
<reference evidence="6 7" key="1">
    <citation type="submission" date="2024-10" db="EMBL/GenBank/DDBJ databases">
        <title>Updated reference genomes for cyclostephanoid diatoms.</title>
        <authorList>
            <person name="Roberts W.R."/>
            <person name="Alverson A.J."/>
        </authorList>
    </citation>
    <scope>NUCLEOTIDE SEQUENCE [LARGE SCALE GENOMIC DNA]</scope>
    <source>
        <strain evidence="6 7">AJA276-08</strain>
    </source>
</reference>
<feature type="compositionally biased region" description="Basic and acidic residues" evidence="4">
    <location>
        <begin position="942"/>
        <end position="956"/>
    </location>
</feature>
<dbReference type="PROSITE" id="PS50297">
    <property type="entry name" value="ANK_REP_REGION"/>
    <property type="match status" value="11"/>
</dbReference>
<evidence type="ECO:0000313" key="6">
    <source>
        <dbReference type="EMBL" id="KAL3801144.1"/>
    </source>
</evidence>
<feature type="repeat" description="ANK" evidence="3">
    <location>
        <begin position="650"/>
        <end position="682"/>
    </location>
</feature>
<feature type="region of interest" description="Disordered" evidence="4">
    <location>
        <begin position="925"/>
        <end position="964"/>
    </location>
</feature>
<dbReference type="Pfam" id="PF12796">
    <property type="entry name" value="Ank_2"/>
    <property type="match status" value="5"/>
</dbReference>
<feature type="repeat" description="ANK" evidence="3">
    <location>
        <begin position="414"/>
        <end position="447"/>
    </location>
</feature>
<keyword evidence="7" id="KW-1185">Reference proteome</keyword>
<proteinExistence type="predicted"/>
<dbReference type="SUPFAM" id="SSF48403">
    <property type="entry name" value="Ankyrin repeat"/>
    <property type="match status" value="2"/>
</dbReference>
<evidence type="ECO:0000256" key="5">
    <source>
        <dbReference type="SAM" id="SignalP"/>
    </source>
</evidence>
<feature type="repeat" description="ANK" evidence="3">
    <location>
        <begin position="272"/>
        <end position="304"/>
    </location>
</feature>
<feature type="repeat" description="ANK" evidence="3">
    <location>
        <begin position="558"/>
        <end position="590"/>
    </location>
</feature>
<dbReference type="PANTHER" id="PTHR24173">
    <property type="entry name" value="ANKYRIN REPEAT CONTAINING"/>
    <property type="match status" value="1"/>
</dbReference>
<dbReference type="SMART" id="SM00248">
    <property type="entry name" value="ANK"/>
    <property type="match status" value="16"/>
</dbReference>
<name>A0ABD3QL53_9STRA</name>
<sequence>MRIPTVPIAVVIAVVVAVATAAKSDRADANKQQQGGGGGDGVAKAQGPPPFFLQDSSDSLCLAGEDFRRCSVDTLFFVVGSPGSYRIHKRPQDDADVDPDGTCVSKKGCDKIDPASTKGDGANAAYATDVKLAKCTHCGAKSWNIHGDSTTGYVLTESSSGTQLCLVRPRGTKSARLAPCDSSEHPYTPLQLQFASASDIEAMSSPGARLIGAASDGDRKLVQRLLKEEKMDVNVRDWDELTPIIPAASAGHLDVVKLLLKEGADVNAKDKDGITALMEASIMGHAKIVDLLLKEGAEVDAPANSGVTALWLAAGEGRSDVMRSLLRKDADANNARSDGISALMTASVGGHVEAVKLLLENGADARFADGEGVTPLMNAAENGTTAVLRLLVESKSARADGGDKGKYVDVVSRTGFTALIIASAHGHASAIEYLLKDGGADVNAMHETRVTPLMYAAASGHVDAMRLLLDVGKVDVNELHTNGGSALLEAATGGAGEAMKFLLERGAKPDLVDLDGVTPLHAVTSKGDYNGTVALLESLRKIMSKEELVAHINLPSHSGGTAVMFAAAGGHPKCTKLMIDEGADVNAVAVATPEYLEKLAKMIEDGTVDPNEDPHVDGVTGVHVAAEEGHLECVNLLIEAGADVTVLDEEERTPLLLAVKGNYGEVASALVRAGADPNTPYVDEEGESHNLLMDSIIVENADFALLLIEHGADVYYMDDHKVTTLLQASHRGIANVTEALLNRHASSPKAGEENWVDSASDEGVTPLLAASSEGHVAIVKMLLSTGGADVNAKDKEGTNSLMAASARGHLEVIQLLIATEGIDVNSQNVDGHTALMFAYNGKNQVETLWERYSQFVSDAKLEKSAAGAAIGAGDATKGDVADAKKQELIDDGGTGPLIQEALKNHTMLVDLLLKAGANTALKDKEGHVAKDFDFQPDADGELLEREEKAERKRDEIVTADPSAG</sequence>
<evidence type="ECO:0000313" key="7">
    <source>
        <dbReference type="Proteomes" id="UP001530315"/>
    </source>
</evidence>
<dbReference type="AlphaFoldDB" id="A0ABD3QL53"/>
<protein>
    <submittedName>
        <fullName evidence="6">Uncharacterized protein</fullName>
    </submittedName>
</protein>
<dbReference type="Pfam" id="PF13637">
    <property type="entry name" value="Ank_4"/>
    <property type="match status" value="1"/>
</dbReference>
<dbReference type="Gene3D" id="1.25.40.20">
    <property type="entry name" value="Ankyrin repeat-containing domain"/>
    <property type="match status" value="6"/>
</dbReference>
<dbReference type="PROSITE" id="PS50088">
    <property type="entry name" value="ANK_REPEAT"/>
    <property type="match status" value="13"/>
</dbReference>
<dbReference type="Pfam" id="PF00023">
    <property type="entry name" value="Ank"/>
    <property type="match status" value="2"/>
</dbReference>
<accession>A0ABD3QL53</accession>
<evidence type="ECO:0000256" key="2">
    <source>
        <dbReference type="ARBA" id="ARBA00023043"/>
    </source>
</evidence>
<feature type="repeat" description="ANK" evidence="3">
    <location>
        <begin position="305"/>
        <end position="337"/>
    </location>
</feature>
<keyword evidence="5" id="KW-0732">Signal</keyword>
<gene>
    <name evidence="6" type="ORF">ACHAW5_011092</name>
</gene>
<comment type="caution">
    <text evidence="6">The sequence shown here is derived from an EMBL/GenBank/DDBJ whole genome shotgun (WGS) entry which is preliminary data.</text>
</comment>
<feature type="repeat" description="ANK" evidence="3">
    <location>
        <begin position="617"/>
        <end position="649"/>
    </location>
</feature>
<feature type="repeat" description="ANK" evidence="3">
    <location>
        <begin position="239"/>
        <end position="271"/>
    </location>
</feature>
<feature type="region of interest" description="Disordered" evidence="4">
    <location>
        <begin position="25"/>
        <end position="49"/>
    </location>
</feature>